<evidence type="ECO:0000256" key="1">
    <source>
        <dbReference type="SAM" id="MobiDB-lite"/>
    </source>
</evidence>
<dbReference type="Proteomes" id="UP000054266">
    <property type="component" value="Unassembled WGS sequence"/>
</dbReference>
<dbReference type="EMBL" id="KN846956">
    <property type="protein sequence ID" value="KIW73247.1"/>
    <property type="molecule type" value="Genomic_DNA"/>
</dbReference>
<gene>
    <name evidence="2" type="ORF">PV04_01380</name>
</gene>
<dbReference type="AlphaFoldDB" id="A0A0D2EFW0"/>
<evidence type="ECO:0000313" key="3">
    <source>
        <dbReference type="Proteomes" id="UP000054266"/>
    </source>
</evidence>
<protein>
    <submittedName>
        <fullName evidence="2">Uncharacterized protein</fullName>
    </submittedName>
</protein>
<keyword evidence="3" id="KW-1185">Reference proteome</keyword>
<dbReference type="HOGENOM" id="CLU_2133206_0_0_1"/>
<evidence type="ECO:0000313" key="2">
    <source>
        <dbReference type="EMBL" id="KIW73247.1"/>
    </source>
</evidence>
<reference evidence="2 3" key="1">
    <citation type="submission" date="2015-01" db="EMBL/GenBank/DDBJ databases">
        <title>The Genome Sequence of Capronia semiimmersa CBS27337.</title>
        <authorList>
            <consortium name="The Broad Institute Genomics Platform"/>
            <person name="Cuomo C."/>
            <person name="de Hoog S."/>
            <person name="Gorbushina A."/>
            <person name="Stielow B."/>
            <person name="Teixiera M."/>
            <person name="Abouelleil A."/>
            <person name="Chapman S.B."/>
            <person name="Priest M."/>
            <person name="Young S.K."/>
            <person name="Wortman J."/>
            <person name="Nusbaum C."/>
            <person name="Birren B."/>
        </authorList>
    </citation>
    <scope>NUCLEOTIDE SEQUENCE [LARGE SCALE GENOMIC DNA]</scope>
    <source>
        <strain evidence="2 3">CBS 27337</strain>
    </source>
</reference>
<name>A0A0D2EFW0_9EURO</name>
<proteinExistence type="predicted"/>
<feature type="region of interest" description="Disordered" evidence="1">
    <location>
        <begin position="82"/>
        <end position="113"/>
    </location>
</feature>
<organism evidence="2 3">
    <name type="scientific">Phialophora macrospora</name>
    <dbReference type="NCBI Taxonomy" id="1851006"/>
    <lineage>
        <taxon>Eukaryota</taxon>
        <taxon>Fungi</taxon>
        <taxon>Dikarya</taxon>
        <taxon>Ascomycota</taxon>
        <taxon>Pezizomycotina</taxon>
        <taxon>Eurotiomycetes</taxon>
        <taxon>Chaetothyriomycetidae</taxon>
        <taxon>Chaetothyriales</taxon>
        <taxon>Herpotrichiellaceae</taxon>
        <taxon>Phialophora</taxon>
    </lineage>
</organism>
<sequence length="113" mass="12895">MCISQPARLHCRICGTQFGIQQHFITECAASKLARETQLGGQGGVKHKGDGIREGGMCEGGILDVQPWRDYYLSLCAECAGEEKTRAERERTEAEGRELQRERERQRKREQER</sequence>
<accession>A0A0D2EFW0</accession>